<dbReference type="Proteomes" id="UP000631114">
    <property type="component" value="Unassembled WGS sequence"/>
</dbReference>
<sequence length="71" mass="8058">ENEESLPVRGQKRVAPKGSTASSSKRGRKLDTSSIHRKLMNIDDDEDEDDMGSRIKKVQSRVTRNYGAIRR</sequence>
<evidence type="ECO:0000313" key="3">
    <source>
        <dbReference type="Proteomes" id="UP000631114"/>
    </source>
</evidence>
<evidence type="ECO:0000256" key="1">
    <source>
        <dbReference type="SAM" id="MobiDB-lite"/>
    </source>
</evidence>
<dbReference type="AlphaFoldDB" id="A0A835H8Z5"/>
<feature type="non-terminal residue" evidence="2">
    <location>
        <position position="1"/>
    </location>
</feature>
<gene>
    <name evidence="2" type="ORF">IFM89_035052</name>
</gene>
<feature type="region of interest" description="Disordered" evidence="1">
    <location>
        <begin position="1"/>
        <end position="71"/>
    </location>
</feature>
<proteinExistence type="predicted"/>
<organism evidence="2 3">
    <name type="scientific">Coptis chinensis</name>
    <dbReference type="NCBI Taxonomy" id="261450"/>
    <lineage>
        <taxon>Eukaryota</taxon>
        <taxon>Viridiplantae</taxon>
        <taxon>Streptophyta</taxon>
        <taxon>Embryophyta</taxon>
        <taxon>Tracheophyta</taxon>
        <taxon>Spermatophyta</taxon>
        <taxon>Magnoliopsida</taxon>
        <taxon>Ranunculales</taxon>
        <taxon>Ranunculaceae</taxon>
        <taxon>Coptidoideae</taxon>
        <taxon>Coptis</taxon>
    </lineage>
</organism>
<evidence type="ECO:0000313" key="2">
    <source>
        <dbReference type="EMBL" id="KAF9594891.1"/>
    </source>
</evidence>
<comment type="caution">
    <text evidence="2">The sequence shown here is derived from an EMBL/GenBank/DDBJ whole genome shotgun (WGS) entry which is preliminary data.</text>
</comment>
<accession>A0A835H8Z5</accession>
<keyword evidence="3" id="KW-1185">Reference proteome</keyword>
<reference evidence="2 3" key="1">
    <citation type="submission" date="2020-10" db="EMBL/GenBank/DDBJ databases">
        <title>The Coptis chinensis genome and diversification of protoberbering-type alkaloids.</title>
        <authorList>
            <person name="Wang B."/>
            <person name="Shu S."/>
            <person name="Song C."/>
            <person name="Liu Y."/>
        </authorList>
    </citation>
    <scope>NUCLEOTIDE SEQUENCE [LARGE SCALE GENOMIC DNA]</scope>
    <source>
        <strain evidence="2">HL-2020</strain>
        <tissue evidence="2">Leaf</tissue>
    </source>
</reference>
<name>A0A835H8Z5_9MAGN</name>
<dbReference type="EMBL" id="JADFTS010000008">
    <property type="protein sequence ID" value="KAF9594891.1"/>
    <property type="molecule type" value="Genomic_DNA"/>
</dbReference>
<protein>
    <submittedName>
        <fullName evidence="2">Uncharacterized protein</fullName>
    </submittedName>
</protein>